<evidence type="ECO:0000313" key="7">
    <source>
        <dbReference type="Proteomes" id="UP001596990"/>
    </source>
</evidence>
<dbReference type="SUPFAM" id="SSF52317">
    <property type="entry name" value="Class I glutamine amidotransferase-like"/>
    <property type="match status" value="1"/>
</dbReference>
<dbReference type="InterPro" id="IPR002818">
    <property type="entry name" value="DJ-1/PfpI"/>
</dbReference>
<dbReference type="InterPro" id="IPR050325">
    <property type="entry name" value="Prot/Nucl_acid_deglycase"/>
</dbReference>
<comment type="similarity">
    <text evidence="3">Belongs to the peptidase C56 family. HSP31-like subfamily.</text>
</comment>
<keyword evidence="2" id="KW-0456">Lyase</keyword>
<dbReference type="CDD" id="cd03141">
    <property type="entry name" value="GATase1_Hsp31_like"/>
    <property type="match status" value="1"/>
</dbReference>
<dbReference type="InterPro" id="IPR029062">
    <property type="entry name" value="Class_I_gatase-like"/>
</dbReference>
<feature type="domain" description="DJ-1/PfpI" evidence="5">
    <location>
        <begin position="26"/>
        <end position="216"/>
    </location>
</feature>
<sequence length="220" mass="23940">MSEKILMIVTNTSTTENGLETGLWLSEFVEPLMEFTQAGYVVHTASINGGKIHIDPNSYSNELPKEWEGVMDPLDSTDKLSDLNPEDYVGVFLPGGHGTMFDLPGNETVQNTLRHFVDSGKLVGAVCHGPAGFVGVKDKNGEPIVKGKTITGFTDSEEKDTGLDDKMPFLLESQLRQEGAEFVVKDDYEDHVEVDGNFVTGQNPQSSLSAGKAFVKALKK</sequence>
<evidence type="ECO:0000256" key="4">
    <source>
        <dbReference type="SAM" id="MobiDB-lite"/>
    </source>
</evidence>
<dbReference type="Gene3D" id="3.40.50.880">
    <property type="match status" value="1"/>
</dbReference>
<keyword evidence="6" id="KW-0315">Glutamine amidotransferase</keyword>
<dbReference type="RefSeq" id="WP_386060852.1">
    <property type="nucleotide sequence ID" value="NZ_JBHTKL010000005.1"/>
</dbReference>
<protein>
    <submittedName>
        <fullName evidence="6">Type 1 glutamine amidotransferase domain-containing protein</fullName>
    </submittedName>
</protein>
<feature type="compositionally biased region" description="Polar residues" evidence="4">
    <location>
        <begin position="199"/>
        <end position="209"/>
    </location>
</feature>
<feature type="region of interest" description="Disordered" evidence="4">
    <location>
        <begin position="197"/>
        <end position="220"/>
    </location>
</feature>
<organism evidence="6 7">
    <name type="scientific">Thalassobacillus hwangdonensis</name>
    <dbReference type="NCBI Taxonomy" id="546108"/>
    <lineage>
        <taxon>Bacteria</taxon>
        <taxon>Bacillati</taxon>
        <taxon>Bacillota</taxon>
        <taxon>Bacilli</taxon>
        <taxon>Bacillales</taxon>
        <taxon>Bacillaceae</taxon>
        <taxon>Thalassobacillus</taxon>
    </lineage>
</organism>
<dbReference type="Pfam" id="PF01965">
    <property type="entry name" value="DJ-1_PfpI"/>
    <property type="match status" value="1"/>
</dbReference>
<gene>
    <name evidence="6" type="ORF">ACFQ2J_12545</name>
</gene>
<comment type="caution">
    <text evidence="6">The sequence shown here is derived from an EMBL/GenBank/DDBJ whole genome shotgun (WGS) entry which is preliminary data.</text>
</comment>
<evidence type="ECO:0000256" key="3">
    <source>
        <dbReference type="ARBA" id="ARBA00038493"/>
    </source>
</evidence>
<evidence type="ECO:0000256" key="1">
    <source>
        <dbReference type="ARBA" id="ARBA00023016"/>
    </source>
</evidence>
<accession>A0ABW3L3N7</accession>
<evidence type="ECO:0000259" key="5">
    <source>
        <dbReference type="Pfam" id="PF01965"/>
    </source>
</evidence>
<reference evidence="7" key="1">
    <citation type="journal article" date="2019" name="Int. J. Syst. Evol. Microbiol.">
        <title>The Global Catalogue of Microorganisms (GCM) 10K type strain sequencing project: providing services to taxonomists for standard genome sequencing and annotation.</title>
        <authorList>
            <consortium name="The Broad Institute Genomics Platform"/>
            <consortium name="The Broad Institute Genome Sequencing Center for Infectious Disease"/>
            <person name="Wu L."/>
            <person name="Ma J."/>
        </authorList>
    </citation>
    <scope>NUCLEOTIDE SEQUENCE [LARGE SCALE GENOMIC DNA]</scope>
    <source>
        <strain evidence="7">CCUG 56607</strain>
    </source>
</reference>
<dbReference type="Proteomes" id="UP001596990">
    <property type="component" value="Unassembled WGS sequence"/>
</dbReference>
<evidence type="ECO:0000256" key="2">
    <source>
        <dbReference type="ARBA" id="ARBA00023239"/>
    </source>
</evidence>
<evidence type="ECO:0000313" key="6">
    <source>
        <dbReference type="EMBL" id="MFD1020007.1"/>
    </source>
</evidence>
<dbReference type="PANTHER" id="PTHR48094">
    <property type="entry name" value="PROTEIN/NUCLEIC ACID DEGLYCASE DJ-1-RELATED"/>
    <property type="match status" value="1"/>
</dbReference>
<dbReference type="EMBL" id="JBHTKL010000005">
    <property type="protein sequence ID" value="MFD1020007.1"/>
    <property type="molecule type" value="Genomic_DNA"/>
</dbReference>
<proteinExistence type="inferred from homology"/>
<keyword evidence="7" id="KW-1185">Reference proteome</keyword>
<keyword evidence="1" id="KW-0346">Stress response</keyword>
<name>A0ABW3L3N7_9BACI</name>
<dbReference type="PANTHER" id="PTHR48094:SF11">
    <property type="entry name" value="GLUTATHIONE-INDEPENDENT GLYOXALASE HSP31-RELATED"/>
    <property type="match status" value="1"/>
</dbReference>